<evidence type="ECO:0000313" key="13">
    <source>
        <dbReference type="Proteomes" id="UP000078486"/>
    </source>
</evidence>
<keyword evidence="6" id="KW-0732">Signal</keyword>
<name>A0A178IIK2_9BACT</name>
<keyword evidence="4" id="KW-0410">Iron transport</keyword>
<keyword evidence="3" id="KW-1134">Transmembrane beta strand</keyword>
<evidence type="ECO:0000256" key="6">
    <source>
        <dbReference type="ARBA" id="ARBA00022729"/>
    </source>
</evidence>
<keyword evidence="8" id="KW-0406">Ion transport</keyword>
<evidence type="ECO:0000256" key="1">
    <source>
        <dbReference type="ARBA" id="ARBA00004571"/>
    </source>
</evidence>
<evidence type="ECO:0000256" key="4">
    <source>
        <dbReference type="ARBA" id="ARBA00022496"/>
    </source>
</evidence>
<dbReference type="AlphaFoldDB" id="A0A178IIK2"/>
<evidence type="ECO:0000256" key="3">
    <source>
        <dbReference type="ARBA" id="ARBA00022452"/>
    </source>
</evidence>
<evidence type="ECO:0000256" key="9">
    <source>
        <dbReference type="ARBA" id="ARBA00023136"/>
    </source>
</evidence>
<evidence type="ECO:0000256" key="2">
    <source>
        <dbReference type="ARBA" id="ARBA00022448"/>
    </source>
</evidence>
<evidence type="ECO:0000256" key="7">
    <source>
        <dbReference type="ARBA" id="ARBA00023004"/>
    </source>
</evidence>
<dbReference type="InterPro" id="IPR039426">
    <property type="entry name" value="TonB-dep_rcpt-like"/>
</dbReference>
<dbReference type="GO" id="GO:0015344">
    <property type="term" value="F:siderophore uptake transmembrane transporter activity"/>
    <property type="evidence" value="ECO:0007669"/>
    <property type="project" value="TreeGrafter"/>
</dbReference>
<keyword evidence="10" id="KW-0998">Cell outer membrane</keyword>
<organism evidence="12 13">
    <name type="scientific">Termitidicoccus mucosus</name>
    <dbReference type="NCBI Taxonomy" id="1184151"/>
    <lineage>
        <taxon>Bacteria</taxon>
        <taxon>Pseudomonadati</taxon>
        <taxon>Verrucomicrobiota</taxon>
        <taxon>Opitutia</taxon>
        <taxon>Opitutales</taxon>
        <taxon>Opitutaceae</taxon>
        <taxon>Termitidicoccus</taxon>
    </lineage>
</organism>
<evidence type="ECO:0000256" key="10">
    <source>
        <dbReference type="ARBA" id="ARBA00023237"/>
    </source>
</evidence>
<keyword evidence="2" id="KW-0813">Transport</keyword>
<comment type="subcellular location">
    <subcellularLocation>
        <location evidence="1">Cell outer membrane</location>
        <topology evidence="1">Multi-pass membrane protein</topology>
    </subcellularLocation>
</comment>
<evidence type="ECO:0000313" key="12">
    <source>
        <dbReference type="EMBL" id="OAM89743.1"/>
    </source>
</evidence>
<comment type="caution">
    <text evidence="12">The sequence shown here is derived from an EMBL/GenBank/DDBJ whole genome shotgun (WGS) entry which is preliminary data.</text>
</comment>
<gene>
    <name evidence="12" type="ORF">AW736_10430</name>
</gene>
<dbReference type="EMBL" id="LRRQ01000076">
    <property type="protein sequence ID" value="OAM89743.1"/>
    <property type="molecule type" value="Genomic_DNA"/>
</dbReference>
<dbReference type="InterPro" id="IPR037066">
    <property type="entry name" value="Plug_dom_sf"/>
</dbReference>
<dbReference type="Gene3D" id="2.170.130.10">
    <property type="entry name" value="TonB-dependent receptor, plug domain"/>
    <property type="match status" value="1"/>
</dbReference>
<dbReference type="STRING" id="1184151.AW736_10430"/>
<dbReference type="PANTHER" id="PTHR32552:SF68">
    <property type="entry name" value="FERRICHROME OUTER MEMBRANE TRANSPORTER_PHAGE RECEPTOR"/>
    <property type="match status" value="1"/>
</dbReference>
<keyword evidence="5" id="KW-0812">Transmembrane</keyword>
<accession>A0A178IIK2</accession>
<evidence type="ECO:0000259" key="11">
    <source>
        <dbReference type="Pfam" id="PF07715"/>
    </source>
</evidence>
<sequence length="928" mass="103887">MDRFVVSTEKDTGYIANSTLGGTRTNTALKDLANPLDIFTPELMSDLGVQDIQDLTAFANGVETNANGDHNSDGQEREVWNYNYMQIRGFKVGTLTRNFMALNAQFEAYNSERVEFSKGPNAILSGIGDPGGSVNYGTKTPKLHRSAYSFAYRTDDLGSQRLSMDVNQVLIKNKLGLRLNAMWEDEDFYRHPAYEKQNAWHLTAQYRPTRKTVIDVGHERRRSDRASPRGVFPTDLVSQWVAAGRPGVTTAIPASGNNIMVNGGTTTVTAASQGMAIWGTTWLLDSDGVVRNGTRTAHGVALPVNASNRDTVSSGYDYPRDVVISGPNGINDSDWDITELRVSQVITKNLQVELAYGHSKNHVRQGNSANRNLDIDTNNWAGENAHFGQMYVQTQPFWIDREFKIDHFRASASYELDLGKWFGKHQLAAVIENNENEEWENNGRLVVGSAPGFVMPATGYQNTATYFWIRDYMDPASGRWSQRDLRDLYYSDGFTIDGVTAKYAARDSYAFYRKRTERDTVLGVLQSRWFGDRVITTIGIRKDWEKLYVGATYQNTDPLVADVGIFRPGASNIGQSHPRFAPYLTPPTRNSGYSRNYGVVVHVTDWLSFTGNYTTNMSLSSESRDMYGKYLSPADGESMDFGVRLNLLDNRLHLNFVKYETSQIGYPTNGSNVNSPFSNMKEIEELLVYNNIPGFTDSLVGVFTTTERVAKGEELTIVGNITRNWTMRLAASRSVNVQSNIAPDVRAYYAAHMPLYKAQNPALVASNGDTLATRISEAENSFALMNAREGTENWPSSEYNVRLTAKYSFSRPSFLKGLSIGGNIRWASAPVIGYYKTTDSAGTAYRDTSRACKGDETYFTDLFVSYQRKIARNLLWKIQININNLLDDDDPYPTAAVNDKDAPDFKWVAYRYRPIDGRVVSLTTSVSF</sequence>
<keyword evidence="13" id="KW-1185">Reference proteome</keyword>
<dbReference type="Gene3D" id="2.40.170.20">
    <property type="entry name" value="TonB-dependent receptor, beta-barrel domain"/>
    <property type="match status" value="1"/>
</dbReference>
<evidence type="ECO:0000256" key="8">
    <source>
        <dbReference type="ARBA" id="ARBA00023065"/>
    </source>
</evidence>
<protein>
    <recommendedName>
        <fullName evidence="11">TonB-dependent receptor plug domain-containing protein</fullName>
    </recommendedName>
</protein>
<proteinExistence type="predicted"/>
<dbReference type="InterPro" id="IPR012910">
    <property type="entry name" value="Plug_dom"/>
</dbReference>
<dbReference type="InterPro" id="IPR036942">
    <property type="entry name" value="Beta-barrel_TonB_sf"/>
</dbReference>
<evidence type="ECO:0000256" key="5">
    <source>
        <dbReference type="ARBA" id="ARBA00022692"/>
    </source>
</evidence>
<reference evidence="12 13" key="1">
    <citation type="submission" date="2016-01" db="EMBL/GenBank/DDBJ databases">
        <title>High potential of lignocellulose degradation of a new Verrucomicrobia species.</title>
        <authorList>
            <person name="Wang Y."/>
            <person name="Shi Y."/>
            <person name="Qiu Z."/>
            <person name="Liu S."/>
            <person name="Yang H."/>
        </authorList>
    </citation>
    <scope>NUCLEOTIDE SEQUENCE [LARGE SCALE GENOMIC DNA]</scope>
    <source>
        <strain evidence="12 13">TSB47</strain>
    </source>
</reference>
<dbReference type="PANTHER" id="PTHR32552">
    <property type="entry name" value="FERRICHROME IRON RECEPTOR-RELATED"/>
    <property type="match status" value="1"/>
</dbReference>
<keyword evidence="9" id="KW-0472">Membrane</keyword>
<dbReference type="Pfam" id="PF07715">
    <property type="entry name" value="Plug"/>
    <property type="match status" value="1"/>
</dbReference>
<dbReference type="Proteomes" id="UP000078486">
    <property type="component" value="Unassembled WGS sequence"/>
</dbReference>
<feature type="domain" description="TonB-dependent receptor plug" evidence="11">
    <location>
        <begin position="29"/>
        <end position="132"/>
    </location>
</feature>
<keyword evidence="7" id="KW-0408">Iron</keyword>
<dbReference type="GO" id="GO:0009279">
    <property type="term" value="C:cell outer membrane"/>
    <property type="evidence" value="ECO:0007669"/>
    <property type="project" value="UniProtKB-SubCell"/>
</dbReference>
<dbReference type="SUPFAM" id="SSF56935">
    <property type="entry name" value="Porins"/>
    <property type="match status" value="1"/>
</dbReference>